<evidence type="ECO:0000256" key="1">
    <source>
        <dbReference type="ARBA" id="ARBA00022723"/>
    </source>
</evidence>
<protein>
    <recommendedName>
        <fullName evidence="5">Zinc finger C3HC4 RING-type domain-containing protein</fullName>
    </recommendedName>
</protein>
<accession>A0A8C3KCD1</accession>
<evidence type="ECO:0000259" key="5">
    <source>
        <dbReference type="Pfam" id="PF00097"/>
    </source>
</evidence>
<dbReference type="InterPro" id="IPR018957">
    <property type="entry name" value="Znf_C3HC4_RING-type"/>
</dbReference>
<sequence length="80" mass="8682">MPNATHSFVCLFNLGNDMRGSSSSSSALPNPTQSTNMTTETQWSCPICCDSQDGIAYVTPCRHKFCLGCILRWAEGLGSF</sequence>
<dbReference type="PROSITE" id="PS00518">
    <property type="entry name" value="ZF_RING_1"/>
    <property type="match status" value="1"/>
</dbReference>
<evidence type="ECO:0000256" key="4">
    <source>
        <dbReference type="SAM" id="MobiDB-lite"/>
    </source>
</evidence>
<evidence type="ECO:0000313" key="7">
    <source>
        <dbReference type="Proteomes" id="UP000694419"/>
    </source>
</evidence>
<evidence type="ECO:0000256" key="2">
    <source>
        <dbReference type="ARBA" id="ARBA00022771"/>
    </source>
</evidence>
<dbReference type="Pfam" id="PF00097">
    <property type="entry name" value="zf-C3HC4"/>
    <property type="match status" value="1"/>
</dbReference>
<dbReference type="InterPro" id="IPR017907">
    <property type="entry name" value="Znf_RING_CS"/>
</dbReference>
<organism evidence="6 7">
    <name type="scientific">Calidris pygmaea</name>
    <name type="common">Spoon-billed sandpiper</name>
    <dbReference type="NCBI Taxonomy" id="425635"/>
    <lineage>
        <taxon>Eukaryota</taxon>
        <taxon>Metazoa</taxon>
        <taxon>Chordata</taxon>
        <taxon>Craniata</taxon>
        <taxon>Vertebrata</taxon>
        <taxon>Euteleostomi</taxon>
        <taxon>Archelosauria</taxon>
        <taxon>Archosauria</taxon>
        <taxon>Dinosauria</taxon>
        <taxon>Saurischia</taxon>
        <taxon>Theropoda</taxon>
        <taxon>Coelurosauria</taxon>
        <taxon>Aves</taxon>
        <taxon>Neognathae</taxon>
        <taxon>Neoaves</taxon>
        <taxon>Charadriiformes</taxon>
        <taxon>Scolopacidae</taxon>
        <taxon>Calidris</taxon>
    </lineage>
</organism>
<feature type="region of interest" description="Disordered" evidence="4">
    <location>
        <begin position="19"/>
        <end position="40"/>
    </location>
</feature>
<feature type="domain" description="Zinc finger C3HC4 RING-type" evidence="5">
    <location>
        <begin position="45"/>
        <end position="75"/>
    </location>
</feature>
<dbReference type="Ensembl" id="ENSCPGT00000023085.1">
    <property type="protein sequence ID" value="ENSCPGP00000021074.1"/>
    <property type="gene ID" value="ENSCPGG00000014717.1"/>
</dbReference>
<evidence type="ECO:0000256" key="3">
    <source>
        <dbReference type="ARBA" id="ARBA00022833"/>
    </source>
</evidence>
<keyword evidence="3" id="KW-0862">Zinc</keyword>
<dbReference type="Gene3D" id="3.30.40.10">
    <property type="entry name" value="Zinc/RING finger domain, C3HC4 (zinc finger)"/>
    <property type="match status" value="1"/>
</dbReference>
<keyword evidence="2" id="KW-0863">Zinc-finger</keyword>
<keyword evidence="7" id="KW-1185">Reference proteome</keyword>
<evidence type="ECO:0000313" key="6">
    <source>
        <dbReference type="Ensembl" id="ENSCPGP00000021074.1"/>
    </source>
</evidence>
<reference evidence="6" key="1">
    <citation type="submission" date="2025-08" db="UniProtKB">
        <authorList>
            <consortium name="Ensembl"/>
        </authorList>
    </citation>
    <scope>IDENTIFICATION</scope>
</reference>
<dbReference type="SUPFAM" id="SSF57850">
    <property type="entry name" value="RING/U-box"/>
    <property type="match status" value="1"/>
</dbReference>
<keyword evidence="1" id="KW-0479">Metal-binding</keyword>
<dbReference type="Proteomes" id="UP000694419">
    <property type="component" value="Unplaced"/>
</dbReference>
<name>A0A8C3KCD1_9CHAR</name>
<reference evidence="6" key="2">
    <citation type="submission" date="2025-09" db="UniProtKB">
        <authorList>
            <consortium name="Ensembl"/>
        </authorList>
    </citation>
    <scope>IDENTIFICATION</scope>
</reference>
<dbReference type="AlphaFoldDB" id="A0A8C3KCD1"/>
<dbReference type="GO" id="GO:0008270">
    <property type="term" value="F:zinc ion binding"/>
    <property type="evidence" value="ECO:0007669"/>
    <property type="project" value="UniProtKB-KW"/>
</dbReference>
<feature type="compositionally biased region" description="Polar residues" evidence="4">
    <location>
        <begin position="27"/>
        <end position="40"/>
    </location>
</feature>
<proteinExistence type="predicted"/>
<dbReference type="InterPro" id="IPR013083">
    <property type="entry name" value="Znf_RING/FYVE/PHD"/>
</dbReference>